<accession>A0A498KHM0</accession>
<sequence>MGFCLFGLWLGLFWLVSVWGEVDAVTHPQGLTCSLQNGREEERGKNSALQKGWEEKREERGRGRMSEARFVGLADQEGVTEGGMGEFDFSVSSLDSTGNALLLNNTPSYFLKLIFFSFPQTGSLHSLSVSVILGSVLPFLLLKKPNCSLDRILITASEQQTLGGVLVKILRELVKAQNDERNQGTALRYSNTASGPGTKRAVRIEKTRMSLRFTIHAFKDKKCNAISDVSFGRQSFKLSALNILFSGRNLVF</sequence>
<comment type="caution">
    <text evidence="2">The sequence shown here is derived from an EMBL/GenBank/DDBJ whole genome shotgun (WGS) entry which is preliminary data.</text>
</comment>
<dbReference type="AlphaFoldDB" id="A0A498KHM0"/>
<evidence type="ECO:0000256" key="1">
    <source>
        <dbReference type="SAM" id="SignalP"/>
    </source>
</evidence>
<name>A0A498KHM0_MALDO</name>
<organism evidence="2 3">
    <name type="scientific">Malus domestica</name>
    <name type="common">Apple</name>
    <name type="synonym">Pyrus malus</name>
    <dbReference type="NCBI Taxonomy" id="3750"/>
    <lineage>
        <taxon>Eukaryota</taxon>
        <taxon>Viridiplantae</taxon>
        <taxon>Streptophyta</taxon>
        <taxon>Embryophyta</taxon>
        <taxon>Tracheophyta</taxon>
        <taxon>Spermatophyta</taxon>
        <taxon>Magnoliopsida</taxon>
        <taxon>eudicotyledons</taxon>
        <taxon>Gunneridae</taxon>
        <taxon>Pentapetalae</taxon>
        <taxon>rosids</taxon>
        <taxon>fabids</taxon>
        <taxon>Rosales</taxon>
        <taxon>Rosaceae</taxon>
        <taxon>Amygdaloideae</taxon>
        <taxon>Maleae</taxon>
        <taxon>Malus</taxon>
    </lineage>
</organism>
<dbReference type="EMBL" id="RDQH01000328">
    <property type="protein sequence ID" value="RXI06896.1"/>
    <property type="molecule type" value="Genomic_DNA"/>
</dbReference>
<feature type="chain" id="PRO_5019810711" evidence="1">
    <location>
        <begin position="25"/>
        <end position="252"/>
    </location>
</feature>
<gene>
    <name evidence="2" type="ORF">DVH24_026032</name>
</gene>
<feature type="signal peptide" evidence="1">
    <location>
        <begin position="1"/>
        <end position="24"/>
    </location>
</feature>
<reference evidence="2 3" key="1">
    <citation type="submission" date="2018-10" db="EMBL/GenBank/DDBJ databases">
        <title>A high-quality apple genome assembly.</title>
        <authorList>
            <person name="Hu J."/>
        </authorList>
    </citation>
    <scope>NUCLEOTIDE SEQUENCE [LARGE SCALE GENOMIC DNA]</scope>
    <source>
        <strain evidence="3">cv. HFTH1</strain>
        <tissue evidence="2">Young leaf</tissue>
    </source>
</reference>
<evidence type="ECO:0000313" key="2">
    <source>
        <dbReference type="EMBL" id="RXI06896.1"/>
    </source>
</evidence>
<protein>
    <submittedName>
        <fullName evidence="2">Uncharacterized protein</fullName>
    </submittedName>
</protein>
<keyword evidence="1" id="KW-0732">Signal</keyword>
<keyword evidence="3" id="KW-1185">Reference proteome</keyword>
<dbReference type="Proteomes" id="UP000290289">
    <property type="component" value="Chromosome 2"/>
</dbReference>
<evidence type="ECO:0000313" key="3">
    <source>
        <dbReference type="Proteomes" id="UP000290289"/>
    </source>
</evidence>
<proteinExistence type="predicted"/>